<keyword evidence="4" id="KW-1133">Transmembrane helix</keyword>
<dbReference type="GO" id="GO:0005366">
    <property type="term" value="F:myo-inositol:proton symporter activity"/>
    <property type="evidence" value="ECO:0007669"/>
    <property type="project" value="TreeGrafter"/>
</dbReference>
<sequence length="240" mass="25826">MNSADRYGRRLVILSASLVFLVGAVVMGAAPEKVTLLVGRIIVGIGIETLQRHTTQGILTLLVPHTVENAFEMVSPHGGDALLPHSVIHPNVSETIEHTLLQGLHFHSHRVVLHSQLLTLNVATCDLPTLLAVAGVHPSRQHAVIRLTCAFLRKTGLASMVVPVYLSEVSPVEIRGRVTVVNNIFITGGQLVSSIISGAFSEVPMGWRYMLGLAGIPALLQLIGSAMMPESPRWLISQGR</sequence>
<evidence type="ECO:0000256" key="2">
    <source>
        <dbReference type="ARBA" id="ARBA00022448"/>
    </source>
</evidence>
<evidence type="ECO:0000259" key="6">
    <source>
        <dbReference type="PROSITE" id="PS50850"/>
    </source>
</evidence>
<dbReference type="Proteomes" id="UP000770661">
    <property type="component" value="Unassembled WGS sequence"/>
</dbReference>
<evidence type="ECO:0000256" key="4">
    <source>
        <dbReference type="ARBA" id="ARBA00022989"/>
    </source>
</evidence>
<dbReference type="AlphaFoldDB" id="A0A8J4YKT9"/>
<dbReference type="EMBL" id="JACEEZ010001890">
    <property type="protein sequence ID" value="KAG0728728.1"/>
    <property type="molecule type" value="Genomic_DNA"/>
</dbReference>
<reference evidence="7" key="1">
    <citation type="submission" date="2020-07" db="EMBL/GenBank/DDBJ databases">
        <title>The High-quality genome of the commercially important snow crab, Chionoecetes opilio.</title>
        <authorList>
            <person name="Jeong J.-H."/>
            <person name="Ryu S."/>
        </authorList>
    </citation>
    <scope>NUCLEOTIDE SEQUENCE</scope>
    <source>
        <strain evidence="7">MADBK_172401_WGS</strain>
        <tissue evidence="7">Digestive gland</tissue>
    </source>
</reference>
<protein>
    <submittedName>
        <fullName evidence="7">Proton myo-inositol cotransporter</fullName>
    </submittedName>
</protein>
<evidence type="ECO:0000313" key="7">
    <source>
        <dbReference type="EMBL" id="KAG0728728.1"/>
    </source>
</evidence>
<keyword evidence="2" id="KW-0813">Transport</keyword>
<comment type="caution">
    <text evidence="7">The sequence shown here is derived from an EMBL/GenBank/DDBJ whole genome shotgun (WGS) entry which is preliminary data.</text>
</comment>
<dbReference type="PROSITE" id="PS50850">
    <property type="entry name" value="MFS"/>
    <property type="match status" value="1"/>
</dbReference>
<dbReference type="InterPro" id="IPR036259">
    <property type="entry name" value="MFS_trans_sf"/>
</dbReference>
<evidence type="ECO:0000313" key="8">
    <source>
        <dbReference type="Proteomes" id="UP000770661"/>
    </source>
</evidence>
<comment type="subcellular location">
    <subcellularLocation>
        <location evidence="1">Membrane</location>
        <topology evidence="1">Multi-pass membrane protein</topology>
    </subcellularLocation>
</comment>
<dbReference type="SUPFAM" id="SSF103473">
    <property type="entry name" value="MFS general substrate transporter"/>
    <property type="match status" value="2"/>
</dbReference>
<dbReference type="OrthoDB" id="6340912at2759"/>
<keyword evidence="3" id="KW-0812">Transmembrane</keyword>
<keyword evidence="8" id="KW-1185">Reference proteome</keyword>
<dbReference type="Pfam" id="PF00083">
    <property type="entry name" value="Sugar_tr"/>
    <property type="match status" value="2"/>
</dbReference>
<name>A0A8J4YKT9_CHIOP</name>
<feature type="domain" description="Major facilitator superfamily (MFS) profile" evidence="6">
    <location>
        <begin position="1"/>
        <end position="240"/>
    </location>
</feature>
<dbReference type="InterPro" id="IPR005828">
    <property type="entry name" value="MFS_sugar_transport-like"/>
</dbReference>
<dbReference type="InterPro" id="IPR020846">
    <property type="entry name" value="MFS_dom"/>
</dbReference>
<dbReference type="PANTHER" id="PTHR48020:SF12">
    <property type="entry name" value="PROTON MYO-INOSITOL COTRANSPORTER"/>
    <property type="match status" value="1"/>
</dbReference>
<keyword evidence="5" id="KW-0472">Membrane</keyword>
<proteinExistence type="predicted"/>
<organism evidence="7 8">
    <name type="scientific">Chionoecetes opilio</name>
    <name type="common">Atlantic snow crab</name>
    <name type="synonym">Cancer opilio</name>
    <dbReference type="NCBI Taxonomy" id="41210"/>
    <lineage>
        <taxon>Eukaryota</taxon>
        <taxon>Metazoa</taxon>
        <taxon>Ecdysozoa</taxon>
        <taxon>Arthropoda</taxon>
        <taxon>Crustacea</taxon>
        <taxon>Multicrustacea</taxon>
        <taxon>Malacostraca</taxon>
        <taxon>Eumalacostraca</taxon>
        <taxon>Eucarida</taxon>
        <taxon>Decapoda</taxon>
        <taxon>Pleocyemata</taxon>
        <taxon>Brachyura</taxon>
        <taxon>Eubrachyura</taxon>
        <taxon>Majoidea</taxon>
        <taxon>Majidae</taxon>
        <taxon>Chionoecetes</taxon>
    </lineage>
</organism>
<dbReference type="PANTHER" id="PTHR48020">
    <property type="entry name" value="PROTON MYO-INOSITOL COTRANSPORTER"/>
    <property type="match status" value="1"/>
</dbReference>
<gene>
    <name evidence="7" type="ORF">GWK47_031889</name>
</gene>
<evidence type="ECO:0000256" key="1">
    <source>
        <dbReference type="ARBA" id="ARBA00004141"/>
    </source>
</evidence>
<evidence type="ECO:0000256" key="3">
    <source>
        <dbReference type="ARBA" id="ARBA00022692"/>
    </source>
</evidence>
<dbReference type="Gene3D" id="1.20.1250.20">
    <property type="entry name" value="MFS general substrate transporter like domains"/>
    <property type="match status" value="2"/>
</dbReference>
<evidence type="ECO:0000256" key="5">
    <source>
        <dbReference type="ARBA" id="ARBA00023136"/>
    </source>
</evidence>
<dbReference type="GO" id="GO:0016324">
    <property type="term" value="C:apical plasma membrane"/>
    <property type="evidence" value="ECO:0007669"/>
    <property type="project" value="TreeGrafter"/>
</dbReference>
<accession>A0A8J4YKT9</accession>
<dbReference type="InterPro" id="IPR050814">
    <property type="entry name" value="Myo-inositol_Transporter"/>
</dbReference>